<dbReference type="KEGG" id="apak:AP3564_15305"/>
<protein>
    <submittedName>
        <fullName evidence="1">Uncharacterized protein</fullName>
    </submittedName>
</protein>
<name>A0A223E891_9BACI</name>
<sequence length="110" mass="12327">MPSRQAGRLPAMAEKLGIGLSYLVKQQTPRMTLLLHLTDAASVESLPSSSPSDHHTFRQGRAEYIERWGKQVKAKHLIFTSTAFEAITLRSQMIGTLATICLLYSYQLKH</sequence>
<accession>A0A223E891</accession>
<organism evidence="1 2">
    <name type="scientific">Aeribacillus pallidus</name>
    <dbReference type="NCBI Taxonomy" id="33936"/>
    <lineage>
        <taxon>Bacteria</taxon>
        <taxon>Bacillati</taxon>
        <taxon>Bacillota</taxon>
        <taxon>Bacilli</taxon>
        <taxon>Bacillales</taxon>
        <taxon>Bacillaceae</taxon>
        <taxon>Aeribacillus</taxon>
    </lineage>
</organism>
<gene>
    <name evidence="1" type="ORF">AP3564_15305</name>
</gene>
<dbReference type="AlphaFoldDB" id="A0A223E891"/>
<dbReference type="EMBL" id="CP017703">
    <property type="protein sequence ID" value="ASS91401.1"/>
    <property type="molecule type" value="Genomic_DNA"/>
</dbReference>
<dbReference type="Proteomes" id="UP000214606">
    <property type="component" value="Chromosome"/>
</dbReference>
<evidence type="ECO:0000313" key="2">
    <source>
        <dbReference type="Proteomes" id="UP000214606"/>
    </source>
</evidence>
<evidence type="ECO:0000313" key="1">
    <source>
        <dbReference type="EMBL" id="ASS91401.1"/>
    </source>
</evidence>
<proteinExistence type="predicted"/>
<reference evidence="1 2" key="1">
    <citation type="submission" date="2016-10" db="EMBL/GenBank/DDBJ databases">
        <title>The whole genome sequencing and assembly of Aeribacillus pallidus KCTC3564 strain.</title>
        <authorList>
            <person name="Lee Y.-J."/>
            <person name="Park M.-K."/>
            <person name="Yi H."/>
            <person name="Bahn Y.-S."/>
            <person name="Kim J.F."/>
            <person name="Lee D.-W."/>
        </authorList>
    </citation>
    <scope>NUCLEOTIDE SEQUENCE [LARGE SCALE GENOMIC DNA]</scope>
    <source>
        <strain evidence="1 2">KCTC3564</strain>
    </source>
</reference>